<keyword evidence="3" id="KW-0732">Signal</keyword>
<organism evidence="4">
    <name type="scientific">Mucochytrium quahogii</name>
    <dbReference type="NCBI Taxonomy" id="96639"/>
    <lineage>
        <taxon>Eukaryota</taxon>
        <taxon>Sar</taxon>
        <taxon>Stramenopiles</taxon>
        <taxon>Bigyra</taxon>
        <taxon>Labyrinthulomycetes</taxon>
        <taxon>Thraustochytrida</taxon>
        <taxon>Thraustochytriidae</taxon>
        <taxon>Mucochytrium</taxon>
    </lineage>
</organism>
<reference evidence="4" key="1">
    <citation type="submission" date="2021-01" db="EMBL/GenBank/DDBJ databases">
        <authorList>
            <person name="Corre E."/>
            <person name="Pelletier E."/>
            <person name="Niang G."/>
            <person name="Scheremetjew M."/>
            <person name="Finn R."/>
            <person name="Kale V."/>
            <person name="Holt S."/>
            <person name="Cochrane G."/>
            <person name="Meng A."/>
            <person name="Brown T."/>
            <person name="Cohen L."/>
        </authorList>
    </citation>
    <scope>NUCLEOTIDE SEQUENCE</scope>
    <source>
        <strain evidence="4">NY070348D</strain>
    </source>
</reference>
<feature type="transmembrane region" description="Helical" evidence="2">
    <location>
        <begin position="122"/>
        <end position="143"/>
    </location>
</feature>
<evidence type="ECO:0000256" key="1">
    <source>
        <dbReference type="SAM" id="MobiDB-lite"/>
    </source>
</evidence>
<evidence type="ECO:0000256" key="2">
    <source>
        <dbReference type="SAM" id="Phobius"/>
    </source>
</evidence>
<accession>A0A7S2SCT6</accession>
<feature type="region of interest" description="Disordered" evidence="1">
    <location>
        <begin position="154"/>
        <end position="173"/>
    </location>
</feature>
<sequence>MIGVLLLVWVGACLCPSVRAGVCFETNHTRTGFGTIVQVTRGEGCSGEVVVDSTEAQAAPIWEAEFRQGKSKLKLTSRTNATLKYVNRGRKIKEFQWLNMQIGEGLVDVQKCAVDSSHCERFYPYFVALFLAALFLLCSYFILGRFETKPNLKPKPGGVVHRTRERPKPFQGR</sequence>
<evidence type="ECO:0000256" key="3">
    <source>
        <dbReference type="SAM" id="SignalP"/>
    </source>
</evidence>
<feature type="signal peptide" evidence="3">
    <location>
        <begin position="1"/>
        <end position="20"/>
    </location>
</feature>
<proteinExistence type="predicted"/>
<feature type="chain" id="PRO_5031563381" evidence="3">
    <location>
        <begin position="21"/>
        <end position="173"/>
    </location>
</feature>
<name>A0A7S2SCT6_9STRA</name>
<dbReference type="EMBL" id="HBHK01019973">
    <property type="protein sequence ID" value="CAD9695922.1"/>
    <property type="molecule type" value="Transcribed_RNA"/>
</dbReference>
<gene>
    <name evidence="4" type="ORF">QSP1433_LOCUS12659</name>
</gene>
<dbReference type="AlphaFoldDB" id="A0A7S2SCT6"/>
<keyword evidence="2" id="KW-1133">Transmembrane helix</keyword>
<protein>
    <submittedName>
        <fullName evidence="4">Uncharacterized protein</fullName>
    </submittedName>
</protein>
<keyword evidence="2" id="KW-0472">Membrane</keyword>
<keyword evidence="2" id="KW-0812">Transmembrane</keyword>
<evidence type="ECO:0000313" key="4">
    <source>
        <dbReference type="EMBL" id="CAD9695922.1"/>
    </source>
</evidence>